<dbReference type="Gene3D" id="2.60.40.10">
    <property type="entry name" value="Immunoglobulins"/>
    <property type="match status" value="1"/>
</dbReference>
<proteinExistence type="predicted"/>
<dbReference type="OrthoDB" id="6278496at2"/>
<organism evidence="3 4">
    <name type="scientific">Saprospira grandis DSM 2844</name>
    <dbReference type="NCBI Taxonomy" id="694433"/>
    <lineage>
        <taxon>Bacteria</taxon>
        <taxon>Pseudomonadati</taxon>
        <taxon>Bacteroidota</taxon>
        <taxon>Saprospiria</taxon>
        <taxon>Saprospirales</taxon>
        <taxon>Saprospiraceae</taxon>
        <taxon>Saprospira</taxon>
    </lineage>
</organism>
<evidence type="ECO:0000313" key="4">
    <source>
        <dbReference type="Proteomes" id="UP000005113"/>
    </source>
</evidence>
<dbReference type="EMBL" id="JH719942">
    <property type="protein sequence ID" value="EJF53112.1"/>
    <property type="molecule type" value="Genomic_DNA"/>
</dbReference>
<feature type="domain" description="Secretion system C-terminal sorting" evidence="2">
    <location>
        <begin position="514"/>
        <end position="589"/>
    </location>
</feature>
<feature type="chain" id="PRO_5003737591" description="Secretion system C-terminal sorting domain-containing protein" evidence="1">
    <location>
        <begin position="22"/>
        <end position="594"/>
    </location>
</feature>
<feature type="signal peptide" evidence="1">
    <location>
        <begin position="1"/>
        <end position="21"/>
    </location>
</feature>
<dbReference type="InterPro" id="IPR026444">
    <property type="entry name" value="Secre_tail"/>
</dbReference>
<name>J0P6L3_9BACT</name>
<evidence type="ECO:0000313" key="3">
    <source>
        <dbReference type="EMBL" id="EJF53112.1"/>
    </source>
</evidence>
<evidence type="ECO:0000259" key="2">
    <source>
        <dbReference type="Pfam" id="PF18962"/>
    </source>
</evidence>
<dbReference type="Proteomes" id="UP000005113">
    <property type="component" value="Unassembled WGS sequence"/>
</dbReference>
<dbReference type="Pfam" id="PF18962">
    <property type="entry name" value="Por_Secre_tail"/>
    <property type="match status" value="1"/>
</dbReference>
<protein>
    <recommendedName>
        <fullName evidence="2">Secretion system C-terminal sorting domain-containing protein</fullName>
    </recommendedName>
</protein>
<evidence type="ECO:0000256" key="1">
    <source>
        <dbReference type="SAM" id="SignalP"/>
    </source>
</evidence>
<dbReference type="NCBIfam" id="TIGR04183">
    <property type="entry name" value="Por_Secre_tail"/>
    <property type="match status" value="1"/>
</dbReference>
<dbReference type="RefSeq" id="WP_002658524.1">
    <property type="nucleotide sequence ID" value="NZ_JH719942.1"/>
</dbReference>
<reference evidence="4" key="1">
    <citation type="journal article" date="2012" name="Stand. Genomic Sci.">
        <title>Permanent draft genome sequence of the gliding predator Saprospira grandis strain Sa g1 (= HR1).</title>
        <authorList>
            <person name="Mavromatis K."/>
            <person name="Chertkov O."/>
            <person name="Lapidus A."/>
            <person name="Nolan M."/>
            <person name="Lucas S."/>
            <person name="Tice H."/>
            <person name="Del Rio T.G."/>
            <person name="Cheng J.F."/>
            <person name="Han C."/>
            <person name="Tapia R."/>
            <person name="Bruce D."/>
            <person name="Goodwin L.A."/>
            <person name="Pitluck S."/>
            <person name="Huntemann M."/>
            <person name="Liolios K."/>
            <person name="Pagani I."/>
            <person name="Ivanova N."/>
            <person name="Mikhailova N."/>
            <person name="Pati A."/>
            <person name="Chen A."/>
            <person name="Palaniappan K."/>
            <person name="Land M."/>
            <person name="Brambilla E.M."/>
            <person name="Rohde M."/>
            <person name="Spring S."/>
            <person name="Goker M."/>
            <person name="Detter J.C."/>
            <person name="Bristow J."/>
            <person name="Eisen J.A."/>
            <person name="Markowitz V."/>
            <person name="Hugenholtz P."/>
            <person name="Kyrpides N.C."/>
            <person name="Klenk H.P."/>
            <person name="Woyke T."/>
        </authorList>
    </citation>
    <scope>NUCLEOTIDE SEQUENCE [LARGE SCALE GENOMIC DNA]</scope>
    <source>
        <strain evidence="4">DSM 2844</strain>
    </source>
</reference>
<accession>J0P6L3</accession>
<dbReference type="AlphaFoldDB" id="J0P6L3"/>
<gene>
    <name evidence="3" type="ORF">SapgrDRAFT_1396</name>
</gene>
<sequence length="594" mass="63983">MSKIYQLFAAAFLLSSSVLTAQNIVSTTAQPQTHLLEGITGVNCYYCAEELVEIRNLEPNYRFVYSQLHTSAFAQPQNGQVDFRNATADALGSLAAYNQLPAAMINRKNMGNLAQSAGSLALSLGNWEAALSQLDTVTAVVNLGLAADLDLSTGELNIVAESYYTADSPRDTNYVQLYILQDSVLSSQAGAADLDPSNLDAAGEYWQRNVLRMELPILALSQTSASSFRADSFQLNLPDSFEGVALDFSQVRILGVLTESEQGAALNAAQIRPSFSSPDPLSTEIVMGQWAESFVSLCGTTASYELEVKNLGSTPIDSLEISYDLNLGQSSASQQLYLSSALAPGYSQRVLLADIPGFLQANNSIELSISQINGQANPNVDYINDVISQAPTFQSDSAVGQLRIVFDNYPEDVSWSLRDLSIDSLILYGDSIDAATVSVEQNFEAVSGHCYEFMIQDAFGDGICCGYGLGYYVLELGGMSIDSSGNFGAQGGLRFSWQMGPTAVERLLALEGRIFPNPSAGFLQLELNSQEAGPAQLEVYNVLGQKARPSQSVDLFGGNQILPLELSDLPNGSYQLVLRTANAQFSKMLLIQQP</sequence>
<dbReference type="HOGENOM" id="CLU_489101_0_0_10"/>
<dbReference type="InterPro" id="IPR013783">
    <property type="entry name" value="Ig-like_fold"/>
</dbReference>
<keyword evidence="1" id="KW-0732">Signal</keyword>